<reference evidence="1 2" key="1">
    <citation type="submission" date="2016-04" db="EMBL/GenBank/DDBJ databases">
        <title>Complete Genome Sequence of Chryseobacterium sp. IHBB 10212.</title>
        <authorList>
            <person name="Pal M."/>
            <person name="Swarnkar M.K."/>
            <person name="Kaushal K."/>
            <person name="Chhibber S."/>
            <person name="Singh A.K."/>
            <person name="Gulati A."/>
        </authorList>
    </citation>
    <scope>NUCLEOTIDE SEQUENCE [LARGE SCALE GENOMIC DNA]</scope>
    <source>
        <strain evidence="1 2">IHBB 10212</strain>
    </source>
</reference>
<gene>
    <name evidence="1" type="ORF">A0O34_00470</name>
</gene>
<dbReference type="Proteomes" id="UP000077824">
    <property type="component" value="Chromosome"/>
</dbReference>
<evidence type="ECO:0000313" key="2">
    <source>
        <dbReference type="Proteomes" id="UP000077824"/>
    </source>
</evidence>
<name>A0A172XQH5_9FLAO</name>
<sequence length="70" mass="8044">MIYTILIVQAQESDSVYVRSYPQKIRIMGNVSTSFIQLNDDKQSYAPSYPLDLGVGLERFQVKRRSISTK</sequence>
<proteinExistence type="predicted"/>
<dbReference type="KEGG" id="chh:A0O34_00470"/>
<accession>A0A172XQH5</accession>
<keyword evidence="2" id="KW-1185">Reference proteome</keyword>
<protein>
    <submittedName>
        <fullName evidence="1">Uncharacterized protein</fullName>
    </submittedName>
</protein>
<dbReference type="EMBL" id="CP015199">
    <property type="protein sequence ID" value="ANF49120.1"/>
    <property type="molecule type" value="Genomic_DNA"/>
</dbReference>
<evidence type="ECO:0000313" key="1">
    <source>
        <dbReference type="EMBL" id="ANF49120.1"/>
    </source>
</evidence>
<dbReference type="STRING" id="1685010.A0O34_00470"/>
<dbReference type="AlphaFoldDB" id="A0A172XQH5"/>
<organism evidence="1 2">
    <name type="scientific">Chryseobacterium glaciei</name>
    <dbReference type="NCBI Taxonomy" id="1685010"/>
    <lineage>
        <taxon>Bacteria</taxon>
        <taxon>Pseudomonadati</taxon>
        <taxon>Bacteroidota</taxon>
        <taxon>Flavobacteriia</taxon>
        <taxon>Flavobacteriales</taxon>
        <taxon>Weeksellaceae</taxon>
        <taxon>Chryseobacterium group</taxon>
        <taxon>Chryseobacterium</taxon>
    </lineage>
</organism>